<feature type="domain" description="Histidine kinase/HSP90-like ATPase" evidence="3">
    <location>
        <begin position="21"/>
        <end position="131"/>
    </location>
</feature>
<dbReference type="GO" id="GO:0005524">
    <property type="term" value="F:ATP binding"/>
    <property type="evidence" value="ECO:0007669"/>
    <property type="project" value="UniProtKB-KW"/>
</dbReference>
<reference evidence="4 5" key="1">
    <citation type="submission" date="2023-03" db="EMBL/GenBank/DDBJ databases">
        <title>Isolation and description of six Streptomyces strains from soil environments, able to metabolize different microbial glucans.</title>
        <authorList>
            <person name="Widen T."/>
            <person name="Larsbrink J."/>
        </authorList>
    </citation>
    <scope>NUCLEOTIDE SEQUENCE [LARGE SCALE GENOMIC DNA]</scope>
    <source>
        <strain evidence="4 5">Mut1</strain>
    </source>
</reference>
<keyword evidence="4" id="KW-0067">ATP-binding</keyword>
<keyword evidence="4" id="KW-0547">Nucleotide-binding</keyword>
<dbReference type="InterPro" id="IPR036890">
    <property type="entry name" value="HATPase_C_sf"/>
</dbReference>
<keyword evidence="1" id="KW-0723">Serine/threonine-protein kinase</keyword>
<evidence type="ECO:0000313" key="4">
    <source>
        <dbReference type="EMBL" id="WLQ38175.1"/>
    </source>
</evidence>
<keyword evidence="5" id="KW-1185">Reference proteome</keyword>
<dbReference type="Proteomes" id="UP001239522">
    <property type="component" value="Chromosome"/>
</dbReference>
<dbReference type="PANTHER" id="PTHR35526">
    <property type="entry name" value="ANTI-SIGMA-F FACTOR RSBW-RELATED"/>
    <property type="match status" value="1"/>
</dbReference>
<dbReference type="RefSeq" id="WP_306060961.1">
    <property type="nucleotide sequence ID" value="NZ_CP120997.1"/>
</dbReference>
<protein>
    <submittedName>
        <fullName evidence="4">ATP-binding protein</fullName>
    </submittedName>
</protein>
<dbReference type="InterPro" id="IPR003594">
    <property type="entry name" value="HATPase_dom"/>
</dbReference>
<dbReference type="SUPFAM" id="SSF55874">
    <property type="entry name" value="ATPase domain of HSP90 chaperone/DNA topoisomerase II/histidine kinase"/>
    <property type="match status" value="1"/>
</dbReference>
<keyword evidence="1" id="KW-0808">Transferase</keyword>
<evidence type="ECO:0000256" key="2">
    <source>
        <dbReference type="SAM" id="MobiDB-lite"/>
    </source>
</evidence>
<accession>A0ABY9HUH4</accession>
<name>A0ABY9HUH4_9ACTN</name>
<gene>
    <name evidence="4" type="ORF">P8A18_17080</name>
</gene>
<dbReference type="Pfam" id="PF13581">
    <property type="entry name" value="HATPase_c_2"/>
    <property type="match status" value="1"/>
</dbReference>
<keyword evidence="1" id="KW-0418">Kinase</keyword>
<evidence type="ECO:0000259" key="3">
    <source>
        <dbReference type="Pfam" id="PF13581"/>
    </source>
</evidence>
<dbReference type="PANTHER" id="PTHR35526:SF3">
    <property type="entry name" value="ANTI-SIGMA-F FACTOR RSBW"/>
    <property type="match status" value="1"/>
</dbReference>
<evidence type="ECO:0000313" key="5">
    <source>
        <dbReference type="Proteomes" id="UP001239522"/>
    </source>
</evidence>
<dbReference type="InterPro" id="IPR050267">
    <property type="entry name" value="Anti-sigma-factor_SerPK"/>
</dbReference>
<dbReference type="EMBL" id="CP120997">
    <property type="protein sequence ID" value="WLQ38175.1"/>
    <property type="molecule type" value="Genomic_DNA"/>
</dbReference>
<dbReference type="Gene3D" id="3.30.565.10">
    <property type="entry name" value="Histidine kinase-like ATPase, C-terminal domain"/>
    <property type="match status" value="1"/>
</dbReference>
<organism evidence="4 5">
    <name type="scientific">Streptomyces castrisilvae</name>
    <dbReference type="NCBI Taxonomy" id="3033811"/>
    <lineage>
        <taxon>Bacteria</taxon>
        <taxon>Bacillati</taxon>
        <taxon>Actinomycetota</taxon>
        <taxon>Actinomycetes</taxon>
        <taxon>Kitasatosporales</taxon>
        <taxon>Streptomycetaceae</taxon>
        <taxon>Streptomyces</taxon>
    </lineage>
</organism>
<dbReference type="CDD" id="cd16936">
    <property type="entry name" value="HATPase_RsbW-like"/>
    <property type="match status" value="1"/>
</dbReference>
<evidence type="ECO:0000256" key="1">
    <source>
        <dbReference type="ARBA" id="ARBA00022527"/>
    </source>
</evidence>
<feature type="region of interest" description="Disordered" evidence="2">
    <location>
        <begin position="1"/>
        <end position="29"/>
    </location>
</feature>
<sequence length="138" mass="14811">MPQATTRARPTGPPGYSQTLPRKPESAAPARRLTDAALCCWGLGELADDGALVVSELVANAVQYARRESIRVVVERVSERTVRVAVTDFSRELPVVCRAGDGDEGGRGLLLVAALASDWGTDTHRWGKVVWADLEGRG</sequence>
<proteinExistence type="predicted"/>